<reference evidence="2" key="2">
    <citation type="submission" date="2021-04" db="EMBL/GenBank/DDBJ databases">
        <authorList>
            <person name="Gilroy R."/>
        </authorList>
    </citation>
    <scope>NUCLEOTIDE SEQUENCE</scope>
    <source>
        <strain evidence="2">USAMLcec3-2134</strain>
    </source>
</reference>
<comment type="caution">
    <text evidence="2">The sequence shown here is derived from an EMBL/GenBank/DDBJ whole genome shotgun (WGS) entry which is preliminary data.</text>
</comment>
<dbReference type="InterPro" id="IPR024300">
    <property type="entry name" value="SipL_SPOCS_dom"/>
</dbReference>
<name>A0A9D2MS23_9FIRM</name>
<accession>A0A9D2MS23</accession>
<dbReference type="SMART" id="SM00257">
    <property type="entry name" value="LysM"/>
    <property type="match status" value="1"/>
</dbReference>
<proteinExistence type="predicted"/>
<dbReference type="CDD" id="cd00118">
    <property type="entry name" value="LysM"/>
    <property type="match status" value="1"/>
</dbReference>
<dbReference type="Pfam" id="PF12673">
    <property type="entry name" value="SipL"/>
    <property type="match status" value="3"/>
</dbReference>
<sequence length="518" mass="57389">MDLMKRTIHMDRVKCSAVAQVTIEDDINITDSRPDVYQLVTEQGCVTVEEVRAVEDHVHIRGTLRFQVLYISDEEVHRPACMEGSLPIEEQVYLNGVSSSDNVTVRAALEDLSVGMINSRKLSVQALANLNLSVETVEEIEAAVGIDGEETVEMKTAPLQALDLVIAKKDIFRVRQELELPGGMPNLFSLLWQTCSLKEMSCRAQDERLALEGEISLFLLYEGEGEERPAVWYEAAIPVRGSVECQGMREGMLENIRFGIGQKEIEVKADSDGEARKICLDLVLDLDMKLYEEIRVETISDLYGVDREIEAVRQPGCCKQLVTKNTGKTKVSGRFAVGTGLPKIQQLCGSFGEIQMGAVEPCPEGLKLTGAVLVRALYTTQDPELPFYCLKDALPFSYVMEVPQTGQDCRYEIEPSLEQLTVSMLDAEEADGKAMLSFHGLICGIQEESMLTSVNVSDLDPEKLSALPGIVAYIVKDGDSLWSIGKKYYVPVARMKEMNDLASEEVKAGDKLLVVKGW</sequence>
<gene>
    <name evidence="2" type="ORF">H9763_07905</name>
</gene>
<dbReference type="InterPro" id="IPR018392">
    <property type="entry name" value="LysM"/>
</dbReference>
<dbReference type="InterPro" id="IPR036779">
    <property type="entry name" value="LysM_dom_sf"/>
</dbReference>
<dbReference type="SUPFAM" id="SSF54106">
    <property type="entry name" value="LysM domain"/>
    <property type="match status" value="1"/>
</dbReference>
<protein>
    <submittedName>
        <fullName evidence="2">DUF3794 domain-containing protein</fullName>
    </submittedName>
</protein>
<evidence type="ECO:0000259" key="1">
    <source>
        <dbReference type="PROSITE" id="PS51782"/>
    </source>
</evidence>
<dbReference type="AlphaFoldDB" id="A0A9D2MS23"/>
<evidence type="ECO:0000313" key="2">
    <source>
        <dbReference type="EMBL" id="HJB91376.1"/>
    </source>
</evidence>
<feature type="domain" description="LysM" evidence="1">
    <location>
        <begin position="471"/>
        <end position="514"/>
    </location>
</feature>
<dbReference type="EMBL" id="DWXE01000027">
    <property type="protein sequence ID" value="HJB91376.1"/>
    <property type="molecule type" value="Genomic_DNA"/>
</dbReference>
<dbReference type="Gene3D" id="3.10.350.10">
    <property type="entry name" value="LysM domain"/>
    <property type="match status" value="1"/>
</dbReference>
<dbReference type="PROSITE" id="PS51782">
    <property type="entry name" value="LYSM"/>
    <property type="match status" value="1"/>
</dbReference>
<dbReference type="Pfam" id="PF01476">
    <property type="entry name" value="LysM"/>
    <property type="match status" value="1"/>
</dbReference>
<organism evidence="2 3">
    <name type="scientific">Candidatus Eisenbergiella merdigallinarum</name>
    <dbReference type="NCBI Taxonomy" id="2838552"/>
    <lineage>
        <taxon>Bacteria</taxon>
        <taxon>Bacillati</taxon>
        <taxon>Bacillota</taxon>
        <taxon>Clostridia</taxon>
        <taxon>Lachnospirales</taxon>
        <taxon>Lachnospiraceae</taxon>
        <taxon>Eisenbergiella</taxon>
    </lineage>
</organism>
<reference evidence="2" key="1">
    <citation type="journal article" date="2021" name="PeerJ">
        <title>Extensive microbial diversity within the chicken gut microbiome revealed by metagenomics and culture.</title>
        <authorList>
            <person name="Gilroy R."/>
            <person name="Ravi A."/>
            <person name="Getino M."/>
            <person name="Pursley I."/>
            <person name="Horton D.L."/>
            <person name="Alikhan N.F."/>
            <person name="Baker D."/>
            <person name="Gharbi K."/>
            <person name="Hall N."/>
            <person name="Watson M."/>
            <person name="Adriaenssens E.M."/>
            <person name="Foster-Nyarko E."/>
            <person name="Jarju S."/>
            <person name="Secka A."/>
            <person name="Antonio M."/>
            <person name="Oren A."/>
            <person name="Chaudhuri R.R."/>
            <person name="La Ragione R."/>
            <person name="Hildebrand F."/>
            <person name="Pallen M.J."/>
        </authorList>
    </citation>
    <scope>NUCLEOTIDE SEQUENCE</scope>
    <source>
        <strain evidence="2">USAMLcec3-2134</strain>
    </source>
</reference>
<dbReference type="Proteomes" id="UP000886883">
    <property type="component" value="Unassembled WGS sequence"/>
</dbReference>
<evidence type="ECO:0000313" key="3">
    <source>
        <dbReference type="Proteomes" id="UP000886883"/>
    </source>
</evidence>